<evidence type="ECO:0000313" key="1">
    <source>
        <dbReference type="EMBL" id="XCC58009.1"/>
    </source>
</evidence>
<dbReference type="SUPFAM" id="SSF53756">
    <property type="entry name" value="UDP-Glycosyltransferase/glycogen phosphorylase"/>
    <property type="match status" value="1"/>
</dbReference>
<proteinExistence type="predicted"/>
<dbReference type="Gene3D" id="3.40.50.2000">
    <property type="entry name" value="Glycogen Phosphorylase B"/>
    <property type="match status" value="1"/>
</dbReference>
<reference evidence="1" key="1">
    <citation type="submission" date="2022-06" db="EMBL/GenBank/DDBJ databases">
        <title>New Polynucleobacter species.</title>
        <authorList>
            <person name="Hahn M.W."/>
        </authorList>
    </citation>
    <scope>NUCLEOTIDE SEQUENCE</scope>
    <source>
        <strain evidence="1">UK-FUSCHL-C3</strain>
    </source>
</reference>
<dbReference type="EMBL" id="CP099959">
    <property type="protein sequence ID" value="XCC58009.1"/>
    <property type="molecule type" value="Genomic_DNA"/>
</dbReference>
<dbReference type="AlphaFoldDB" id="A0AAU8A328"/>
<organism evidence="1">
    <name type="scientific">Polynucleobacter sp. UK-FUSCHL-C3</name>
    <dbReference type="NCBI Taxonomy" id="2955208"/>
    <lineage>
        <taxon>Bacteria</taxon>
        <taxon>Pseudomonadati</taxon>
        <taxon>Pseudomonadota</taxon>
        <taxon>Betaproteobacteria</taxon>
        <taxon>Burkholderiales</taxon>
        <taxon>Burkholderiaceae</taxon>
        <taxon>Polynucleobacter</taxon>
    </lineage>
</organism>
<sequence>MVNKITNKLNAFITGSASLQSLLRWILSYILAPILRLTGWGNQNRKSVLYVGQAYYNNWYLSRALRKLDWTADLLNWDLNQGSQIYYHGEDFRIEYKSHNDVLNFFKFYLKSLSKYDVFHFANKGGLQFGQPMSSAIKKILNEEGFEIRFLKALGKKIVYSNNGCLDGVSQTAFSQWGSESVCSICRWQNEPAVCSDERNLAWGKFRNEVADYQCLLGGNRVDYNDDPRVHEVPEFYCLDKEFWHPNIEIPEKYRLPALPFDRVRLYHAVGHRAERTSSDGVNIKSSHIYLPLINQLRNEGHHLDLIEPSGIPNREVVFLQAQADIFLDMLTYGWFGANAREAMMLGKPVICFLRPEWLESARKEIPNYIDELPVVSATPQTVKAVLLDLIMNKEKRLKIGRDSRLFAEKWHSAEAGARRFDRIYSELLGLNS</sequence>
<name>A0AAU8A328_9BURK</name>
<accession>A0AAU8A328</accession>
<protein>
    <submittedName>
        <fullName evidence="1">Glycosyltransferase</fullName>
    </submittedName>
</protein>
<dbReference type="RefSeq" id="WP_353439155.1">
    <property type="nucleotide sequence ID" value="NZ_CP099959.1"/>
</dbReference>
<gene>
    <name evidence="1" type="ORF">NKE59_01590</name>
</gene>